<dbReference type="Gene3D" id="1.10.30.50">
    <property type="match status" value="1"/>
</dbReference>
<dbReference type="Pfam" id="PF02720">
    <property type="entry name" value="DUF222"/>
    <property type="match status" value="1"/>
</dbReference>
<evidence type="ECO:0000256" key="2">
    <source>
        <dbReference type="SAM" id="MobiDB-lite"/>
    </source>
</evidence>
<dbReference type="RefSeq" id="WP_209907098.1">
    <property type="nucleotide sequence ID" value="NZ_JAGIOE010000001.1"/>
</dbReference>
<gene>
    <name evidence="4" type="ORF">JOF46_001904</name>
</gene>
<comment type="similarity">
    <text evidence="1">Belongs to the Rv1128c/1148c/1588c/1702c/1945/3466 family.</text>
</comment>
<dbReference type="InterPro" id="IPR002711">
    <property type="entry name" value="HNH"/>
</dbReference>
<reference evidence="4 5" key="1">
    <citation type="submission" date="2021-03" db="EMBL/GenBank/DDBJ databases">
        <title>Sequencing the genomes of 1000 actinobacteria strains.</title>
        <authorList>
            <person name="Klenk H.-P."/>
        </authorList>
    </citation>
    <scope>NUCLEOTIDE SEQUENCE [LARGE SCALE GENOMIC DNA]</scope>
    <source>
        <strain evidence="4 5">DSM 15454</strain>
    </source>
</reference>
<organism evidence="4 5">
    <name type="scientific">Paeniglutamicibacter psychrophenolicus</name>
    <dbReference type="NCBI Taxonomy" id="257454"/>
    <lineage>
        <taxon>Bacteria</taxon>
        <taxon>Bacillati</taxon>
        <taxon>Actinomycetota</taxon>
        <taxon>Actinomycetes</taxon>
        <taxon>Micrococcales</taxon>
        <taxon>Micrococcaceae</taxon>
        <taxon>Paeniglutamicibacter</taxon>
    </lineage>
</organism>
<evidence type="ECO:0000256" key="1">
    <source>
        <dbReference type="ARBA" id="ARBA00023450"/>
    </source>
</evidence>
<name>A0ABS4WCR5_9MICC</name>
<evidence type="ECO:0000313" key="4">
    <source>
        <dbReference type="EMBL" id="MBP2373992.1"/>
    </source>
</evidence>
<feature type="domain" description="HNH nuclease" evidence="3">
    <location>
        <begin position="464"/>
        <end position="516"/>
    </location>
</feature>
<dbReference type="InterPro" id="IPR003615">
    <property type="entry name" value="HNH_nuc"/>
</dbReference>
<dbReference type="CDD" id="cd00085">
    <property type="entry name" value="HNHc"/>
    <property type="match status" value="1"/>
</dbReference>
<proteinExistence type="inferred from homology"/>
<evidence type="ECO:0000313" key="5">
    <source>
        <dbReference type="Proteomes" id="UP000766570"/>
    </source>
</evidence>
<dbReference type="Proteomes" id="UP000766570">
    <property type="component" value="Unassembled WGS sequence"/>
</dbReference>
<dbReference type="Pfam" id="PF01844">
    <property type="entry name" value="HNH"/>
    <property type="match status" value="1"/>
</dbReference>
<keyword evidence="5" id="KW-1185">Reference proteome</keyword>
<dbReference type="EMBL" id="JAGIOE010000001">
    <property type="protein sequence ID" value="MBP2373992.1"/>
    <property type="molecule type" value="Genomic_DNA"/>
</dbReference>
<dbReference type="SMART" id="SM00507">
    <property type="entry name" value="HNHc"/>
    <property type="match status" value="1"/>
</dbReference>
<sequence length="560" mass="60853">MDEKLRLLAVLNSMQKILHDDLAQAVSSSPARAVFLALLTEDLARTAGRAQIVAAGKLEETEAHTLREEPLARLQEVHRDLAAFIGGSTSLPDDQRNAPGTKMLFKDATELVKDQLQLSFAQAKHRIIVHDLLLPHAGFNGSVVPPRFGQLASVFNDGSADPHQVALAARRMLALQPGIDAQQDPVATAAAIEQQLAESLADRNTAGTAQLFKRFCAELDACALERSEAEMEAHVGLRYKGKQSRGFIWELCTDLRGHEMLQKLSDQLSNPRSAFGRDATSPAGDSNGQQPGEYAGGQPELPGLSTGPLSPAAHLIPPWAVDPDMPEDQRPRAGFTDVGLPGSAEDQMPGLQLQPGETPAAARERLKARSLLQFLFDSARFVADGDQEAAPDLPMRPNVELIVTISWDSLIGKLNDPGITSHNHLVSAGYARRLACSANVIPAVLGTESQPLDLGRTQRFFNRAQRRAMMLRDRGCINPGCSMAGHRCEANHIKPWYLGGETNLANGALLCPACHASFHAGHFKIVVVNSIPYVLQNKARDPEQRLRRNWIFHPRAKAIG</sequence>
<dbReference type="InterPro" id="IPR003870">
    <property type="entry name" value="DUF222"/>
</dbReference>
<accession>A0ABS4WCR5</accession>
<protein>
    <recommendedName>
        <fullName evidence="3">HNH nuclease domain-containing protein</fullName>
    </recommendedName>
</protein>
<feature type="region of interest" description="Disordered" evidence="2">
    <location>
        <begin position="270"/>
        <end position="326"/>
    </location>
</feature>
<comment type="caution">
    <text evidence="4">The sequence shown here is derived from an EMBL/GenBank/DDBJ whole genome shotgun (WGS) entry which is preliminary data.</text>
</comment>
<evidence type="ECO:0000259" key="3">
    <source>
        <dbReference type="SMART" id="SM00507"/>
    </source>
</evidence>